<dbReference type="AlphaFoldDB" id="A0A345ZV04"/>
<dbReference type="Gene3D" id="3.30.365.10">
    <property type="entry name" value="Aldehyde oxidase/xanthine dehydrogenase, molybdopterin binding domain"/>
    <property type="match status" value="4"/>
</dbReference>
<dbReference type="SMART" id="SM01008">
    <property type="entry name" value="Ald_Xan_dh_C"/>
    <property type="match status" value="1"/>
</dbReference>
<dbReference type="Pfam" id="PF01315">
    <property type="entry name" value="Ald_Xan_dh_C"/>
    <property type="match status" value="1"/>
</dbReference>
<keyword evidence="2" id="KW-0560">Oxidoreductase</keyword>
<dbReference type="InterPro" id="IPR016208">
    <property type="entry name" value="Ald_Oxase/xanthine_DH-like"/>
</dbReference>
<evidence type="ECO:0000256" key="2">
    <source>
        <dbReference type="ARBA" id="ARBA00023002"/>
    </source>
</evidence>
<dbReference type="KEGG" id="ptaw:DW352_09655"/>
<dbReference type="Pfam" id="PF02738">
    <property type="entry name" value="MoCoBD_1"/>
    <property type="match status" value="1"/>
</dbReference>
<keyword evidence="1" id="KW-0500">Molybdenum</keyword>
<dbReference type="PANTHER" id="PTHR11908:SF132">
    <property type="entry name" value="ALDEHYDE OXIDASE 1-RELATED"/>
    <property type="match status" value="1"/>
</dbReference>
<organism evidence="4 5">
    <name type="scientific">Pseudolabrys taiwanensis</name>
    <dbReference type="NCBI Taxonomy" id="331696"/>
    <lineage>
        <taxon>Bacteria</taxon>
        <taxon>Pseudomonadati</taxon>
        <taxon>Pseudomonadota</taxon>
        <taxon>Alphaproteobacteria</taxon>
        <taxon>Hyphomicrobiales</taxon>
        <taxon>Xanthobacteraceae</taxon>
        <taxon>Pseudolabrys</taxon>
    </lineage>
</organism>
<sequence>MASEGIGARVRRKEDERHLHGRGRFVGDIAMPGLQEVSFLRSPVAHARIRGIAKPAQGDVLVAADFTGMLPIVTRSAIPGYKVSDYPSVATDKARFVGDILAVAVARTRAEAEDVCETIVPNLEELPPIVDVYRGRAKDAALLHEQWGDNLFLQTSFDSGLSDEVLNAPIKVTREYKTARQCMHPMEGKGVLAYWDFQADQLVIVTSTQVPHLIRTGVAECLQIDQERVRIVTPDVGGGFGYKCLLQPEEIILGWLALNRKAAFRWIEDRREHLTAGANAREHHYKMTAYADARGRLLGLDAEVMVDTGAYSVWPFTACLEAAQAGGNLPGPYDFRGYRCSTYSVATNKPPFAPYRGVARPGVCFAMELTIDAIARAAGREPADVRAENLVPASAMPYTNVTNKHYDSGDYVASLRTAQQMIALDKIRARQKTPEPDGTLIGVGFATYTEQSAHGTKVFAAWGLPLVPGYEQATLKLTPDGGLEVRAGIVTIGQGLETTLAQVASEILTIPVSRIKVKLGDTATTPYSTGAYASRGIVMAGGAVSRTAEKLAERIKSIAAHLMQKRPEEVTFKDGRIEAGGASLDFADIGRAWYLRPETLPEGVDTGGLEVTDGYKPMVDGGVFSYATHAAVVAVDPRTGIVKILDYVVVEDCGRVVNPMIVEGQTFGGVAQGIGTALFEESTYDEQGQPLASTLMDYLLPGPTELPSIRMAHTETPSPYTRHGIKGVGEGGAIAPGATVVNAINDALRGLGAEVCEIPATPRRVLEAITAAQKQAAA</sequence>
<accession>A0A345ZV04</accession>
<dbReference type="InterPro" id="IPR037165">
    <property type="entry name" value="AldOxase/xan_DH_Mopterin-bd_sf"/>
</dbReference>
<dbReference type="SUPFAM" id="SSF54665">
    <property type="entry name" value="CO dehydrogenase molybdoprotein N-domain-like"/>
    <property type="match status" value="1"/>
</dbReference>
<proteinExistence type="predicted"/>
<gene>
    <name evidence="4" type="ORF">DW352_09655</name>
</gene>
<keyword evidence="5" id="KW-1185">Reference proteome</keyword>
<evidence type="ECO:0000313" key="4">
    <source>
        <dbReference type="EMBL" id="AXK80751.1"/>
    </source>
</evidence>
<feature type="domain" description="Aldehyde oxidase/xanthine dehydrogenase a/b hammerhead" evidence="3">
    <location>
        <begin position="20"/>
        <end position="127"/>
    </location>
</feature>
<dbReference type="PANTHER" id="PTHR11908">
    <property type="entry name" value="XANTHINE DEHYDROGENASE"/>
    <property type="match status" value="1"/>
</dbReference>
<dbReference type="InterPro" id="IPR036856">
    <property type="entry name" value="Ald_Oxase/Xan_DH_a/b_sf"/>
</dbReference>
<dbReference type="EMBL" id="CP031417">
    <property type="protein sequence ID" value="AXK80751.1"/>
    <property type="molecule type" value="Genomic_DNA"/>
</dbReference>
<dbReference type="OrthoDB" id="9758509at2"/>
<dbReference type="GO" id="GO:0016491">
    <property type="term" value="F:oxidoreductase activity"/>
    <property type="evidence" value="ECO:0007669"/>
    <property type="project" value="UniProtKB-KW"/>
</dbReference>
<name>A0A345ZV04_9HYPH</name>
<dbReference type="Proteomes" id="UP000254889">
    <property type="component" value="Chromosome"/>
</dbReference>
<evidence type="ECO:0000256" key="1">
    <source>
        <dbReference type="ARBA" id="ARBA00022505"/>
    </source>
</evidence>
<protein>
    <submittedName>
        <fullName evidence="4">Xanthine dehydrogenase family protein molybdopterin-binding subunit</fullName>
    </submittedName>
</protein>
<dbReference type="SUPFAM" id="SSF56003">
    <property type="entry name" value="Molybdenum cofactor-binding domain"/>
    <property type="match status" value="1"/>
</dbReference>
<dbReference type="Pfam" id="PF20256">
    <property type="entry name" value="MoCoBD_2"/>
    <property type="match status" value="1"/>
</dbReference>
<dbReference type="RefSeq" id="WP_115690698.1">
    <property type="nucleotide sequence ID" value="NZ_CP031417.1"/>
</dbReference>
<dbReference type="InterPro" id="IPR046867">
    <property type="entry name" value="AldOxase/xan_DH_MoCoBD2"/>
</dbReference>
<reference evidence="4 5" key="1">
    <citation type="submission" date="2018-07" db="EMBL/GenBank/DDBJ databases">
        <authorList>
            <person name="Quirk P.G."/>
            <person name="Krulwich T.A."/>
        </authorList>
    </citation>
    <scope>NUCLEOTIDE SEQUENCE [LARGE SCALE GENOMIC DNA]</scope>
    <source>
        <strain evidence="4 5">CC-BB4</strain>
    </source>
</reference>
<evidence type="ECO:0000313" key="5">
    <source>
        <dbReference type="Proteomes" id="UP000254889"/>
    </source>
</evidence>
<dbReference type="Gene3D" id="3.90.1170.50">
    <property type="entry name" value="Aldehyde oxidase/xanthine dehydrogenase, a/b hammerhead"/>
    <property type="match status" value="1"/>
</dbReference>
<dbReference type="InterPro" id="IPR000674">
    <property type="entry name" value="Ald_Oxase/Xan_DH_a/b"/>
</dbReference>
<evidence type="ECO:0000259" key="3">
    <source>
        <dbReference type="SMART" id="SM01008"/>
    </source>
</evidence>
<dbReference type="GO" id="GO:0005506">
    <property type="term" value="F:iron ion binding"/>
    <property type="evidence" value="ECO:0007669"/>
    <property type="project" value="InterPro"/>
</dbReference>
<dbReference type="InterPro" id="IPR008274">
    <property type="entry name" value="AldOxase/xan_DH_MoCoBD1"/>
</dbReference>